<accession>A0A6S7HAZ6</accession>
<dbReference type="Proteomes" id="UP001152795">
    <property type="component" value="Unassembled WGS sequence"/>
</dbReference>
<keyword evidence="2" id="KW-1185">Reference proteome</keyword>
<organism evidence="1 2">
    <name type="scientific">Paramuricea clavata</name>
    <name type="common">Red gorgonian</name>
    <name type="synonym">Violescent sea-whip</name>
    <dbReference type="NCBI Taxonomy" id="317549"/>
    <lineage>
        <taxon>Eukaryota</taxon>
        <taxon>Metazoa</taxon>
        <taxon>Cnidaria</taxon>
        <taxon>Anthozoa</taxon>
        <taxon>Octocorallia</taxon>
        <taxon>Malacalcyonacea</taxon>
        <taxon>Plexauridae</taxon>
        <taxon>Paramuricea</taxon>
    </lineage>
</organism>
<proteinExistence type="predicted"/>
<protein>
    <submittedName>
        <fullName evidence="1">Matrilin-2-like isoform X1</fullName>
    </submittedName>
</protein>
<dbReference type="SMART" id="SM00181">
    <property type="entry name" value="EGF"/>
    <property type="match status" value="2"/>
</dbReference>
<dbReference type="Gene3D" id="2.10.25.10">
    <property type="entry name" value="Laminin"/>
    <property type="match status" value="2"/>
</dbReference>
<gene>
    <name evidence="1" type="ORF">PACLA_8A086350</name>
</gene>
<dbReference type="EMBL" id="CACRXK020002173">
    <property type="protein sequence ID" value="CAB3993051.1"/>
    <property type="molecule type" value="Genomic_DNA"/>
</dbReference>
<reference evidence="1" key="1">
    <citation type="submission" date="2020-04" db="EMBL/GenBank/DDBJ databases">
        <authorList>
            <person name="Alioto T."/>
            <person name="Alioto T."/>
            <person name="Gomez Garrido J."/>
        </authorList>
    </citation>
    <scope>NUCLEOTIDE SEQUENCE</scope>
    <source>
        <strain evidence="1">A484AB</strain>
    </source>
</reference>
<dbReference type="OrthoDB" id="5971039at2759"/>
<dbReference type="InterPro" id="IPR009030">
    <property type="entry name" value="Growth_fac_rcpt_cys_sf"/>
</dbReference>
<dbReference type="InterPro" id="IPR000742">
    <property type="entry name" value="EGF"/>
</dbReference>
<name>A0A6S7HAZ6_PARCT</name>
<dbReference type="AlphaFoldDB" id="A0A6S7HAZ6"/>
<evidence type="ECO:0000313" key="1">
    <source>
        <dbReference type="EMBL" id="CAB3993051.1"/>
    </source>
</evidence>
<evidence type="ECO:0000313" key="2">
    <source>
        <dbReference type="Proteomes" id="UP001152795"/>
    </source>
</evidence>
<dbReference type="PROSITE" id="PS01186">
    <property type="entry name" value="EGF_2"/>
    <property type="match status" value="1"/>
</dbReference>
<dbReference type="SUPFAM" id="SSF57184">
    <property type="entry name" value="Growth factor receptor domain"/>
    <property type="match status" value="1"/>
</dbReference>
<sequence>MEVHKAFENPFKIHLLHFLLQLLEENILIFLDDPCAKNVCDHSCEVVRNRNGTSTGKCRCRSGYYLRTDGKTCVDDPCAKNVCDHSCEVIRNRNGTSTGKCRCRSGYYLRTDGKTCVG</sequence>
<comment type="caution">
    <text evidence="1">The sequence shown here is derived from an EMBL/GenBank/DDBJ whole genome shotgun (WGS) entry which is preliminary data.</text>
</comment>